<dbReference type="Gene3D" id="3.30.40.10">
    <property type="entry name" value="Zinc/RING finger domain, C3HC4 (zinc finger)"/>
    <property type="match status" value="1"/>
</dbReference>
<dbReference type="InterPro" id="IPR050701">
    <property type="entry name" value="Histone_Mod_Regulator"/>
</dbReference>
<evidence type="ECO:0000256" key="4">
    <source>
        <dbReference type="SAM" id="MobiDB-lite"/>
    </source>
</evidence>
<proteinExistence type="predicted"/>
<dbReference type="Pfam" id="PF13832">
    <property type="entry name" value="zf-HC5HC2H_2"/>
    <property type="match status" value="1"/>
</dbReference>
<feature type="domain" description="Zinc finger PHD-type" evidence="5">
    <location>
        <begin position="86"/>
        <end position="132"/>
    </location>
</feature>
<evidence type="ECO:0000256" key="2">
    <source>
        <dbReference type="ARBA" id="ARBA00022771"/>
    </source>
</evidence>
<dbReference type="InterPro" id="IPR019787">
    <property type="entry name" value="Znf_PHD-finger"/>
</dbReference>
<feature type="domain" description="Zinc finger PHD-type" evidence="5">
    <location>
        <begin position="2"/>
        <end position="35"/>
    </location>
</feature>
<feature type="region of interest" description="Disordered" evidence="4">
    <location>
        <begin position="414"/>
        <end position="455"/>
    </location>
</feature>
<keyword evidence="1" id="KW-0479">Metal-binding</keyword>
<dbReference type="Proteomes" id="UP000696485">
    <property type="component" value="Unassembled WGS sequence"/>
</dbReference>
<feature type="compositionally biased region" description="Low complexity" evidence="4">
    <location>
        <begin position="143"/>
        <end position="154"/>
    </location>
</feature>
<dbReference type="Pfam" id="PF13831">
    <property type="entry name" value="PHD_2"/>
    <property type="match status" value="1"/>
</dbReference>
<evidence type="ECO:0000313" key="7">
    <source>
        <dbReference type="Proteomes" id="UP000696485"/>
    </source>
</evidence>
<evidence type="ECO:0000313" key="6">
    <source>
        <dbReference type="EMBL" id="KAF9324571.1"/>
    </source>
</evidence>
<keyword evidence="2" id="KW-0863">Zinc-finger</keyword>
<accession>A0A9P5VHU8</accession>
<dbReference type="CDD" id="cd15492">
    <property type="entry name" value="PHD_BRPF_JADE_like"/>
    <property type="match status" value="1"/>
</dbReference>
<dbReference type="GO" id="GO:0008270">
    <property type="term" value="F:zinc ion binding"/>
    <property type="evidence" value="ECO:0007669"/>
    <property type="project" value="UniProtKB-KW"/>
</dbReference>
<sequence>MILFCDGPGCDIPVHQRCYGVAVVPEGDWYCERCEDKVSTKDTTGAFKRTNIPNQYIHVACARLHPSLDDEQDPIVFDTSLTKRNICCLCNSDFGVCSKCNYDDCERMMHVTCAQAEALIRKGKDMYCEDHRDQTVLNKVMESQTRNSSTSSNRSSKRSRNYAETSSSETDPDEDEDDEDEHNEDDDCDSDDDIDMDMDASAEYSEKKTHRRKSSNHSSTSSKSHSKNRNSIDSTNDRRRKAKSSESEEIEVDDEAVLGSGGGGYSSGQRKRIKGSQPKGPRASAEESQRQRLFNMLDKNKRKQSSSGPSAFSGLGSGDLSNLVIRTAGGPLAAQVPTLGSPASITPNQGGDVKKKLPGVNRHGYNSSSLDTSPGGSPSLGSFDRFSGNGGHLQHNRNRKSLSFEMDPTLANAVSGAPSPVVSNFSNASSPMQARMNQPPYQQRSPRTAGSPENTKEMQSTIQMLQAKVSSLENALQSRVSDSYTPPSSLAQANLHTVGTGPGQDLQYKFDVLQHSHAQEKIRNMNLRQNLRDLFAFMQIPVQLTGSDTTQPQETLEFNSDKLDEYVQALRDTIVGSDSQVNTPASMTSTGSTAPRRVGLDPKKRDFVVDKVLKELAL</sequence>
<dbReference type="InterPro" id="IPR013083">
    <property type="entry name" value="Znf_RING/FYVE/PHD"/>
</dbReference>
<organism evidence="6 7">
    <name type="scientific">Podila minutissima</name>
    <dbReference type="NCBI Taxonomy" id="64525"/>
    <lineage>
        <taxon>Eukaryota</taxon>
        <taxon>Fungi</taxon>
        <taxon>Fungi incertae sedis</taxon>
        <taxon>Mucoromycota</taxon>
        <taxon>Mortierellomycotina</taxon>
        <taxon>Mortierellomycetes</taxon>
        <taxon>Mortierellales</taxon>
        <taxon>Mortierellaceae</taxon>
        <taxon>Podila</taxon>
    </lineage>
</organism>
<feature type="compositionally biased region" description="Polar residues" evidence="4">
    <location>
        <begin position="364"/>
        <end position="380"/>
    </location>
</feature>
<reference evidence="6" key="1">
    <citation type="journal article" date="2020" name="Fungal Divers.">
        <title>Resolving the Mortierellaceae phylogeny through synthesis of multi-gene phylogenetics and phylogenomics.</title>
        <authorList>
            <person name="Vandepol N."/>
            <person name="Liber J."/>
            <person name="Desiro A."/>
            <person name="Na H."/>
            <person name="Kennedy M."/>
            <person name="Barry K."/>
            <person name="Grigoriev I.V."/>
            <person name="Miller A.N."/>
            <person name="O'Donnell K."/>
            <person name="Stajich J.E."/>
            <person name="Bonito G."/>
        </authorList>
    </citation>
    <scope>NUCLEOTIDE SEQUENCE</scope>
    <source>
        <strain evidence="6">NVP1</strain>
    </source>
</reference>
<dbReference type="InterPro" id="IPR001965">
    <property type="entry name" value="Znf_PHD"/>
</dbReference>
<feature type="region of interest" description="Disordered" evidence="4">
    <location>
        <begin position="138"/>
        <end position="396"/>
    </location>
</feature>
<gene>
    <name evidence="6" type="primary">ZFP-1</name>
    <name evidence="6" type="ORF">BG006_000410</name>
</gene>
<feature type="compositionally biased region" description="Polar residues" evidence="4">
    <location>
        <begin position="578"/>
        <end position="593"/>
    </location>
</feature>
<keyword evidence="3" id="KW-0862">Zinc</keyword>
<dbReference type="EMBL" id="JAAAUY010001065">
    <property type="protein sequence ID" value="KAF9324571.1"/>
    <property type="molecule type" value="Genomic_DNA"/>
</dbReference>
<feature type="compositionally biased region" description="Polar residues" evidence="4">
    <location>
        <begin position="421"/>
        <end position="455"/>
    </location>
</feature>
<dbReference type="SMART" id="SM00249">
    <property type="entry name" value="PHD"/>
    <property type="match status" value="2"/>
</dbReference>
<dbReference type="GO" id="GO:0006357">
    <property type="term" value="P:regulation of transcription by RNA polymerase II"/>
    <property type="evidence" value="ECO:0007669"/>
    <property type="project" value="TreeGrafter"/>
</dbReference>
<keyword evidence="7" id="KW-1185">Reference proteome</keyword>
<comment type="caution">
    <text evidence="6">The sequence shown here is derived from an EMBL/GenBank/DDBJ whole genome shotgun (WGS) entry which is preliminary data.</text>
</comment>
<dbReference type="PANTHER" id="PTHR13793:SF107">
    <property type="entry name" value="BROMODOMAIN-CONTAINING PROTEIN HOMOLOG"/>
    <property type="match status" value="1"/>
</dbReference>
<protein>
    <submittedName>
        <fullName evidence="6">Zinc finger protein zfp-1</fullName>
    </submittedName>
</protein>
<dbReference type="CDD" id="cd15571">
    <property type="entry name" value="ePHD"/>
    <property type="match status" value="1"/>
</dbReference>
<name>A0A9P5VHU8_9FUNG</name>
<feature type="compositionally biased region" description="Acidic residues" evidence="4">
    <location>
        <begin position="170"/>
        <end position="200"/>
    </location>
</feature>
<evidence type="ECO:0000259" key="5">
    <source>
        <dbReference type="SMART" id="SM00249"/>
    </source>
</evidence>
<feature type="compositionally biased region" description="Acidic residues" evidence="4">
    <location>
        <begin position="247"/>
        <end position="256"/>
    </location>
</feature>
<dbReference type="InterPro" id="IPR011011">
    <property type="entry name" value="Znf_FYVE_PHD"/>
</dbReference>
<feature type="region of interest" description="Disordered" evidence="4">
    <location>
        <begin position="578"/>
        <end position="599"/>
    </location>
</feature>
<evidence type="ECO:0000256" key="3">
    <source>
        <dbReference type="ARBA" id="ARBA00022833"/>
    </source>
</evidence>
<dbReference type="AlphaFoldDB" id="A0A9P5VHU8"/>
<dbReference type="PANTHER" id="PTHR13793">
    <property type="entry name" value="PHD FINGER PROTEINS"/>
    <property type="match status" value="1"/>
</dbReference>
<dbReference type="SUPFAM" id="SSF57903">
    <property type="entry name" value="FYVE/PHD zinc finger"/>
    <property type="match status" value="1"/>
</dbReference>
<evidence type="ECO:0000256" key="1">
    <source>
        <dbReference type="ARBA" id="ARBA00022723"/>
    </source>
</evidence>